<evidence type="ECO:0000256" key="12">
    <source>
        <dbReference type="ARBA" id="ARBA00048048"/>
    </source>
</evidence>
<dbReference type="PANTHER" id="PTHR24161:SF101">
    <property type="entry name" value="PROTEIN S-ACYLTRANSFERASE 23-RELATED"/>
    <property type="match status" value="1"/>
</dbReference>
<dbReference type="GO" id="GO:0019706">
    <property type="term" value="F:protein-cysteine S-palmitoyltransferase activity"/>
    <property type="evidence" value="ECO:0007669"/>
    <property type="project" value="UniProtKB-EC"/>
</dbReference>
<evidence type="ECO:0000256" key="14">
    <source>
        <dbReference type="RuleBase" id="RU079119"/>
    </source>
</evidence>
<dbReference type="PANTHER" id="PTHR24161">
    <property type="entry name" value="ANK_REP_REGION DOMAIN-CONTAINING PROTEIN-RELATED"/>
    <property type="match status" value="1"/>
</dbReference>
<dbReference type="SMART" id="SM00248">
    <property type="entry name" value="ANK"/>
    <property type="match status" value="6"/>
</dbReference>
<reference evidence="16 17" key="1">
    <citation type="submission" date="2017-09" db="EMBL/GenBank/DDBJ databases">
        <authorList>
            <consortium name="International Durum Wheat Genome Sequencing Consortium (IDWGSC)"/>
            <person name="Milanesi L."/>
        </authorList>
    </citation>
    <scope>NUCLEOTIDE SEQUENCE [LARGE SCALE GENOMIC DNA]</scope>
    <source>
        <strain evidence="17">cv. Svevo</strain>
    </source>
</reference>
<feature type="transmembrane region" description="Helical" evidence="14">
    <location>
        <begin position="411"/>
        <end position="434"/>
    </location>
</feature>
<feature type="repeat" description="ANK" evidence="13">
    <location>
        <begin position="99"/>
        <end position="131"/>
    </location>
</feature>
<gene>
    <name evidence="16" type="ORF">TRITD_4Bv1G090440</name>
</gene>
<keyword evidence="6" id="KW-0677">Repeat</keyword>
<evidence type="ECO:0000256" key="9">
    <source>
        <dbReference type="ARBA" id="ARBA00023043"/>
    </source>
</evidence>
<feature type="repeat" description="ANK" evidence="13">
    <location>
        <begin position="166"/>
        <end position="198"/>
    </location>
</feature>
<keyword evidence="17" id="KW-1185">Reference proteome</keyword>
<dbReference type="Pfam" id="PF01529">
    <property type="entry name" value="DHHC"/>
    <property type="match status" value="1"/>
</dbReference>
<evidence type="ECO:0000256" key="13">
    <source>
        <dbReference type="PROSITE-ProRule" id="PRU00023"/>
    </source>
</evidence>
<dbReference type="Pfam" id="PF12796">
    <property type="entry name" value="Ank_2"/>
    <property type="match status" value="2"/>
</dbReference>
<keyword evidence="8" id="KW-0333">Golgi apparatus</keyword>
<dbReference type="InterPro" id="IPR001594">
    <property type="entry name" value="Palmitoyltrfase_DHHC"/>
</dbReference>
<evidence type="ECO:0000259" key="15">
    <source>
        <dbReference type="Pfam" id="PF01529"/>
    </source>
</evidence>
<protein>
    <recommendedName>
        <fullName evidence="14">S-acyltransferase</fullName>
        <ecNumber evidence="14">2.3.1.225</ecNumber>
    </recommendedName>
    <alternativeName>
        <fullName evidence="14">Palmitoyltransferase</fullName>
    </alternativeName>
</protein>
<dbReference type="OMA" id="CSCKNLL"/>
<dbReference type="PROSITE" id="PS50297">
    <property type="entry name" value="ANK_REP_REGION"/>
    <property type="match status" value="4"/>
</dbReference>
<dbReference type="EMBL" id="LT934118">
    <property type="protein sequence ID" value="VAI05370.1"/>
    <property type="molecule type" value="Genomic_DNA"/>
</dbReference>
<keyword evidence="14" id="KW-0012">Acyltransferase</keyword>
<evidence type="ECO:0000256" key="7">
    <source>
        <dbReference type="ARBA" id="ARBA00022989"/>
    </source>
</evidence>
<evidence type="ECO:0000256" key="4">
    <source>
        <dbReference type="ARBA" id="ARBA00022679"/>
    </source>
</evidence>
<comment type="catalytic activity">
    <reaction evidence="12 14">
        <text>L-cysteinyl-[protein] + hexadecanoyl-CoA = S-hexadecanoyl-L-cysteinyl-[protein] + CoA</text>
        <dbReference type="Rhea" id="RHEA:36683"/>
        <dbReference type="Rhea" id="RHEA-COMP:10131"/>
        <dbReference type="Rhea" id="RHEA-COMP:11032"/>
        <dbReference type="ChEBI" id="CHEBI:29950"/>
        <dbReference type="ChEBI" id="CHEBI:57287"/>
        <dbReference type="ChEBI" id="CHEBI:57379"/>
        <dbReference type="ChEBI" id="CHEBI:74151"/>
        <dbReference type="EC" id="2.3.1.225"/>
    </reaction>
</comment>
<dbReference type="Proteomes" id="UP000324705">
    <property type="component" value="Chromosome 4B"/>
</dbReference>
<comment type="subcellular location">
    <subcellularLocation>
        <location evidence="1">Endomembrane system</location>
        <topology evidence="1">Multi-pass membrane protein</topology>
    </subcellularLocation>
    <subcellularLocation>
        <location evidence="2">Golgi apparatus membrane</location>
    </subcellularLocation>
</comment>
<dbReference type="InterPro" id="IPR002110">
    <property type="entry name" value="Ankyrin_rpt"/>
</dbReference>
<keyword evidence="11" id="KW-0449">Lipoprotein</keyword>
<evidence type="ECO:0000313" key="16">
    <source>
        <dbReference type="EMBL" id="VAI05370.1"/>
    </source>
</evidence>
<dbReference type="Gene3D" id="1.25.40.20">
    <property type="entry name" value="Ankyrin repeat-containing domain"/>
    <property type="match status" value="2"/>
</dbReference>
<proteinExistence type="inferred from homology"/>
<organism evidence="16 17">
    <name type="scientific">Triticum turgidum subsp. durum</name>
    <name type="common">Durum wheat</name>
    <name type="synonym">Triticum durum</name>
    <dbReference type="NCBI Taxonomy" id="4567"/>
    <lineage>
        <taxon>Eukaryota</taxon>
        <taxon>Viridiplantae</taxon>
        <taxon>Streptophyta</taxon>
        <taxon>Embryophyta</taxon>
        <taxon>Tracheophyta</taxon>
        <taxon>Spermatophyta</taxon>
        <taxon>Magnoliopsida</taxon>
        <taxon>Liliopsida</taxon>
        <taxon>Poales</taxon>
        <taxon>Poaceae</taxon>
        <taxon>BOP clade</taxon>
        <taxon>Pooideae</taxon>
        <taxon>Triticodae</taxon>
        <taxon>Triticeae</taxon>
        <taxon>Triticinae</taxon>
        <taxon>Triticum</taxon>
    </lineage>
</organism>
<dbReference type="GO" id="GO:0000139">
    <property type="term" value="C:Golgi membrane"/>
    <property type="evidence" value="ECO:0007669"/>
    <property type="project" value="UniProtKB-SubCell"/>
</dbReference>
<keyword evidence="9 13" id="KW-0040">ANK repeat</keyword>
<dbReference type="Gramene" id="TRITD4Bv1G090440.1">
    <property type="protein sequence ID" value="TRITD4Bv1G090440.1"/>
    <property type="gene ID" value="TRITD4Bv1G090440"/>
</dbReference>
<keyword evidence="5 14" id="KW-0812">Transmembrane</keyword>
<feature type="repeat" description="ANK" evidence="13">
    <location>
        <begin position="132"/>
        <end position="165"/>
    </location>
</feature>
<feature type="repeat" description="ANK" evidence="13">
    <location>
        <begin position="66"/>
        <end position="98"/>
    </location>
</feature>
<evidence type="ECO:0000256" key="5">
    <source>
        <dbReference type="ARBA" id="ARBA00022692"/>
    </source>
</evidence>
<dbReference type="SUPFAM" id="SSF48403">
    <property type="entry name" value="Ankyrin repeat"/>
    <property type="match status" value="1"/>
</dbReference>
<dbReference type="PROSITE" id="PS50216">
    <property type="entry name" value="DHHC"/>
    <property type="match status" value="1"/>
</dbReference>
<comment type="similarity">
    <text evidence="3 14">Belongs to the DHHC palmitoyltransferase family.</text>
</comment>
<dbReference type="EC" id="2.3.1.225" evidence="14"/>
<name>A0A9R0WB69_TRITD</name>
<dbReference type="PROSITE" id="PS50088">
    <property type="entry name" value="ANK_REPEAT"/>
    <property type="match status" value="5"/>
</dbReference>
<sequence length="543" mass="59891">MSSSSRAREIEVVVADGGARKAAEGEKQPDPVVNVYSAAAYGDLERLRRFVELDGGGASLAAPDGNGYHALQWAALNNYPHVALYIIEHGGDVNAEDNSQQTALHWAAVRGATATADVLLENGARLEAADVNGYRAVHVAAQYGQTTFLHHIISKYGAEFEALDNEGRSSLHWAAYKGNADTIRLLLFMDANQVRQDKNGCTPLHWAVIRGSLEVCTLLVHAGTKQELTLRDRGGFTPLQLAADKGQQHLSNILSNATKVSFGDKYCSGRLGKVGYAPILFSYLVILMILFLKSIVFASDFSRITAAVGLWSWAAISLALASQVVFYRVSRNTPGYIKTNTEGLDPKELLMGIDLSSSTFTGNWSQLCPTCKIVRPVRSKHCPICMRCVEQFDHHCPWISNCVGKRNKWDFLVFLCMGIATTLLGAAVGFHRLWTEPIILSSSESWTHFMVTKHPGAVLFMFMDIFLLTGALILTVAQAVMIARNLTTNEAANQSRYTYLRGPDGRFRNPYNQGWQKNCVYFLVNGYNNDEEAAWPTLQQTVE</sequence>
<evidence type="ECO:0000256" key="3">
    <source>
        <dbReference type="ARBA" id="ARBA00008574"/>
    </source>
</evidence>
<feature type="transmembrane region" description="Helical" evidence="14">
    <location>
        <begin position="454"/>
        <end position="477"/>
    </location>
</feature>
<evidence type="ECO:0000313" key="17">
    <source>
        <dbReference type="Proteomes" id="UP000324705"/>
    </source>
</evidence>
<feature type="repeat" description="ANK" evidence="13">
    <location>
        <begin position="199"/>
        <end position="231"/>
    </location>
</feature>
<keyword evidence="7 14" id="KW-1133">Transmembrane helix</keyword>
<comment type="domain">
    <text evidence="14">The DHHC domain is required for palmitoyltransferase activity.</text>
</comment>
<dbReference type="InterPro" id="IPR036770">
    <property type="entry name" value="Ankyrin_rpt-contain_sf"/>
</dbReference>
<evidence type="ECO:0000256" key="11">
    <source>
        <dbReference type="ARBA" id="ARBA00023288"/>
    </source>
</evidence>
<feature type="domain" description="Palmitoyltransferase DHHC" evidence="15">
    <location>
        <begin position="365"/>
        <end position="494"/>
    </location>
</feature>
<keyword evidence="4 14" id="KW-0808">Transferase</keyword>
<evidence type="ECO:0000256" key="8">
    <source>
        <dbReference type="ARBA" id="ARBA00023034"/>
    </source>
</evidence>
<evidence type="ECO:0000256" key="2">
    <source>
        <dbReference type="ARBA" id="ARBA00004394"/>
    </source>
</evidence>
<feature type="transmembrane region" description="Helical" evidence="14">
    <location>
        <begin position="310"/>
        <end position="329"/>
    </location>
</feature>
<evidence type="ECO:0000256" key="6">
    <source>
        <dbReference type="ARBA" id="ARBA00022737"/>
    </source>
</evidence>
<evidence type="ECO:0000256" key="10">
    <source>
        <dbReference type="ARBA" id="ARBA00023136"/>
    </source>
</evidence>
<dbReference type="FunFam" id="1.25.40.20:FF:000300">
    <property type="entry name" value="S-acyltransferase"/>
    <property type="match status" value="1"/>
</dbReference>
<keyword evidence="10 14" id="KW-0472">Membrane</keyword>
<evidence type="ECO:0000256" key="1">
    <source>
        <dbReference type="ARBA" id="ARBA00004127"/>
    </source>
</evidence>
<accession>A0A9R0WB69</accession>
<dbReference type="AlphaFoldDB" id="A0A9R0WB69"/>
<feature type="transmembrane region" description="Helical" evidence="14">
    <location>
        <begin position="274"/>
        <end position="298"/>
    </location>
</feature>